<accession>A0A2A4WZP5</accession>
<reference evidence="4" key="1">
    <citation type="submission" date="2017-08" db="EMBL/GenBank/DDBJ databases">
        <title>A dynamic microbial community with high functional redundancy inhabits the cold, oxic subseafloor aquifer.</title>
        <authorList>
            <person name="Tully B.J."/>
            <person name="Wheat C.G."/>
            <person name="Glazer B.T."/>
            <person name="Huber J.A."/>
        </authorList>
    </citation>
    <scope>NUCLEOTIDE SEQUENCE [LARGE SCALE GENOMIC DNA]</scope>
</reference>
<dbReference type="Proteomes" id="UP000218767">
    <property type="component" value="Unassembled WGS sequence"/>
</dbReference>
<sequence>MTKLHPRVCLIILLSLVSLPLLAQQSLPQLTRIDESDANITLDGFVDESVWEDIPVVDGMRVINPDTLAETPYDTHVRMFYTERGIYLSAINYQPSGTLVARMTSRDTQLDRDGFVFGIDASGDGLYGYFLRINLGDSMTDASLLPERQMNMQWDGSWNGRTQALDDGWSVEYFVPWSMMPLPQVDDVRQIGFYFERQVGHLGGEAWSNPALPRTVNEYLSAFEKYELRDIEPRRQLTYYPFSSTVIDNISNETEFKVGSEIFWRPTTNTLLSATLNPDFGNVESDDVVVNLTAFEVFFPEKRSFFLEGQDIFNTSPRTSGRGGPGGPISLLNTRRIGGAAIYDVPDDVNVVATDLSRPTELLGAAKLAGQNGNWRYGVLVASEDDTEIRGSLDDGTRIDLQAEGRDFTIARVLYEDTGAGGRRSLGWMGTDISHPDIEATVNSIDAHYFSADNRWVVDGQIMHSDVQGITGSGGFADVSFRPQRGVQHTLRSTYIDDTLDINDLGFLTRNDQMNMDYNYSRTESDVPGIRERSTSIFFSNQWNTQGQPVRMGLFFNRSYTSLDNNSFDYSLRYFPERIDDRLGRGTGDFRIQARWGANFGYSTNRAESIAYNINLNLDQDELGPARTRGSAGIVWRPNDRFSTDLRLDYTDREALLVHRGDGDYTSFESHQWSPRLETNYFISAKQQLRFTAQWTALKAFEDRFWRVDPSQRDFLQPVSNPDTTPDDFVISRLTFQARYRWEIAPLSDLFVVYTRGSNLPRDSFDTFPTLLEQSWNDRIVDTIAIKLRYRLGS</sequence>
<gene>
    <name evidence="3" type="ORF">COB20_12145</name>
</gene>
<dbReference type="InterPro" id="IPR045670">
    <property type="entry name" value="DUF5916"/>
</dbReference>
<proteinExistence type="predicted"/>
<dbReference type="SUPFAM" id="SSF49344">
    <property type="entry name" value="CBD9-like"/>
    <property type="match status" value="1"/>
</dbReference>
<evidence type="ECO:0000259" key="2">
    <source>
        <dbReference type="Pfam" id="PF19313"/>
    </source>
</evidence>
<keyword evidence="1" id="KW-0732">Signal</keyword>
<evidence type="ECO:0000256" key="1">
    <source>
        <dbReference type="SAM" id="SignalP"/>
    </source>
</evidence>
<dbReference type="Pfam" id="PF19313">
    <property type="entry name" value="DUF5916"/>
    <property type="match status" value="1"/>
</dbReference>
<dbReference type="EMBL" id="NVUL01000067">
    <property type="protein sequence ID" value="PCI75813.1"/>
    <property type="molecule type" value="Genomic_DNA"/>
</dbReference>
<feature type="chain" id="PRO_5012020264" description="DUF5916 domain-containing protein" evidence="1">
    <location>
        <begin position="24"/>
        <end position="794"/>
    </location>
</feature>
<feature type="signal peptide" evidence="1">
    <location>
        <begin position="1"/>
        <end position="23"/>
    </location>
</feature>
<dbReference type="Gene3D" id="2.60.40.1190">
    <property type="match status" value="1"/>
</dbReference>
<name>A0A2A4WZP5_9GAMM</name>
<comment type="caution">
    <text evidence="3">The sequence shown here is derived from an EMBL/GenBank/DDBJ whole genome shotgun (WGS) entry which is preliminary data.</text>
</comment>
<dbReference type="AlphaFoldDB" id="A0A2A4WZP5"/>
<feature type="domain" description="DUF5916" evidence="2">
    <location>
        <begin position="236"/>
        <end position="790"/>
    </location>
</feature>
<protein>
    <recommendedName>
        <fullName evidence="2">DUF5916 domain-containing protein</fullName>
    </recommendedName>
</protein>
<organism evidence="3 4">
    <name type="scientific">SAR86 cluster bacterium</name>
    <dbReference type="NCBI Taxonomy" id="2030880"/>
    <lineage>
        <taxon>Bacteria</taxon>
        <taxon>Pseudomonadati</taxon>
        <taxon>Pseudomonadota</taxon>
        <taxon>Gammaproteobacteria</taxon>
        <taxon>SAR86 cluster</taxon>
    </lineage>
</organism>
<evidence type="ECO:0000313" key="3">
    <source>
        <dbReference type="EMBL" id="PCI75813.1"/>
    </source>
</evidence>
<evidence type="ECO:0000313" key="4">
    <source>
        <dbReference type="Proteomes" id="UP000218767"/>
    </source>
</evidence>